<accession>H2EFM1</accession>
<gene>
    <name evidence="1" type="ORF">mv_R1084</name>
</gene>
<organism evidence="1">
    <name type="scientific">Moumouvirus sp. 'Monve'</name>
    <dbReference type="NCBI Taxonomy" id="1128131"/>
    <lineage>
        <taxon>Viruses</taxon>
        <taxon>Varidnaviria</taxon>
        <taxon>Bamfordvirae</taxon>
        <taxon>Nucleocytoviricota</taxon>
        <taxon>Megaviricetes</taxon>
        <taxon>Imitervirales</taxon>
        <taxon>Mimiviridae</taxon>
        <taxon>Megamimivirinae</taxon>
        <taxon>Moumouvirus</taxon>
    </lineage>
</organism>
<dbReference type="EMBL" id="JN885999">
    <property type="protein sequence ID" value="AEX63286.1"/>
    <property type="molecule type" value="Genomic_DNA"/>
</dbReference>
<protein>
    <submittedName>
        <fullName evidence="1">Uncharacterized protein</fullName>
    </submittedName>
</protein>
<name>H2EFM1_9VIRU</name>
<sequence length="119" mass="14721">MNNNIIFNIDAEYYTKIFDYEILISYKEQDNYQTKYYKNRINNYLPLEFTTNIPIGCKIENIVLVDHMNKKSYDYTIYDVTKEICLIFENENKYPYFKINGKFEYYDYHKKENKRCILF</sequence>
<proteinExistence type="predicted"/>
<evidence type="ECO:0000313" key="1">
    <source>
        <dbReference type="EMBL" id="AEX63286.1"/>
    </source>
</evidence>
<reference evidence="1" key="1">
    <citation type="submission" date="2011-10" db="EMBL/GenBank/DDBJ databases">
        <title>Provirophages and transpovirons: unique mobilome of giant viruses.</title>
        <authorList>
            <person name="Desnues C."/>
            <person name="LaScola B."/>
            <person name="Yutin N."/>
            <person name="Fournous G."/>
            <person name="Koonin E."/>
            <person name="Raoult D."/>
        </authorList>
    </citation>
    <scope>NUCLEOTIDE SEQUENCE</scope>
    <source>
        <strain evidence="1">Mv13-mv</strain>
    </source>
</reference>